<dbReference type="InParanoid" id="D2VHZ1"/>
<gene>
    <name evidence="3" type="ORF">NAEGRDRAFT_58266</name>
</gene>
<dbReference type="EMBL" id="GG738873">
    <property type="protein sequence ID" value="EFC43423.1"/>
    <property type="molecule type" value="Genomic_DNA"/>
</dbReference>
<organism evidence="4">
    <name type="scientific">Naegleria gruberi</name>
    <name type="common">Amoeba</name>
    <dbReference type="NCBI Taxonomy" id="5762"/>
    <lineage>
        <taxon>Eukaryota</taxon>
        <taxon>Discoba</taxon>
        <taxon>Heterolobosea</taxon>
        <taxon>Tetramitia</taxon>
        <taxon>Eutetramitia</taxon>
        <taxon>Vahlkampfiidae</taxon>
        <taxon>Naegleria</taxon>
    </lineage>
</organism>
<feature type="region of interest" description="Disordered" evidence="1">
    <location>
        <begin position="17"/>
        <end position="60"/>
    </location>
</feature>
<reference evidence="3 4" key="1">
    <citation type="journal article" date="2010" name="Cell">
        <title>The genome of Naegleria gruberi illuminates early eukaryotic versatility.</title>
        <authorList>
            <person name="Fritz-Laylin L.K."/>
            <person name="Prochnik S.E."/>
            <person name="Ginger M.L."/>
            <person name="Dacks J.B."/>
            <person name="Carpenter M.L."/>
            <person name="Field M.C."/>
            <person name="Kuo A."/>
            <person name="Paredez A."/>
            <person name="Chapman J."/>
            <person name="Pham J."/>
            <person name="Shu S."/>
            <person name="Neupane R."/>
            <person name="Cipriano M."/>
            <person name="Mancuso J."/>
            <person name="Tu H."/>
            <person name="Salamov A."/>
            <person name="Lindquist E."/>
            <person name="Shapiro H."/>
            <person name="Lucas S."/>
            <person name="Grigoriev I.V."/>
            <person name="Cande W.Z."/>
            <person name="Fulton C."/>
            <person name="Rokhsar D.S."/>
            <person name="Dawson S.C."/>
        </authorList>
    </citation>
    <scope>NUCLEOTIDE SEQUENCE [LARGE SCALE GENOMIC DNA]</scope>
    <source>
        <strain evidence="3 4">NEG-M</strain>
    </source>
</reference>
<evidence type="ECO:0000259" key="2">
    <source>
        <dbReference type="Pfam" id="PF15521"/>
    </source>
</evidence>
<feature type="domain" description="Novel toxin 11" evidence="2">
    <location>
        <begin position="148"/>
        <end position="515"/>
    </location>
</feature>
<dbReference type="Proteomes" id="UP000006671">
    <property type="component" value="Unassembled WGS sequence"/>
</dbReference>
<dbReference type="AlphaFoldDB" id="D2VHZ1"/>
<dbReference type="Pfam" id="PF15521">
    <property type="entry name" value="Ntox11"/>
    <property type="match status" value="1"/>
</dbReference>
<dbReference type="GeneID" id="8853079"/>
<proteinExistence type="predicted"/>
<feature type="compositionally biased region" description="Low complexity" evidence="1">
    <location>
        <begin position="36"/>
        <end position="50"/>
    </location>
</feature>
<dbReference type="RefSeq" id="XP_002676167.1">
    <property type="nucleotide sequence ID" value="XM_002676121.1"/>
</dbReference>
<dbReference type="InterPro" id="IPR029121">
    <property type="entry name" value="Ntox11"/>
</dbReference>
<protein>
    <recommendedName>
        <fullName evidence="2">Novel toxin 11 domain-containing protein</fullName>
    </recommendedName>
</protein>
<dbReference type="OrthoDB" id="10255052at2759"/>
<evidence type="ECO:0000256" key="1">
    <source>
        <dbReference type="SAM" id="MobiDB-lite"/>
    </source>
</evidence>
<dbReference type="OMA" id="SHIYLYY"/>
<dbReference type="VEuPathDB" id="AmoebaDB:NAEGRDRAFT_58266"/>
<feature type="compositionally biased region" description="Polar residues" evidence="1">
    <location>
        <begin position="23"/>
        <end position="35"/>
    </location>
</feature>
<dbReference type="KEGG" id="ngr:NAEGRDRAFT_58266"/>
<evidence type="ECO:0000313" key="4">
    <source>
        <dbReference type="Proteomes" id="UP000006671"/>
    </source>
</evidence>
<keyword evidence="4" id="KW-1185">Reference proteome</keyword>
<name>D2VHZ1_NAEGR</name>
<sequence length="532" mass="60810">MFNSVDKRQGNHLSEFDYGYEASSPTSQTNEQSYYTNTNTTTNNNNNNNNGSDDEGGDDTVDMTFSQLYEMMKQQPVENIPANILQTLSKKDLVLCELRREGMNPQFKRDAEYWYNTLSVFTHQSNQDVIMSDFSLASNITEKFELIALEKKRIDILRRMFIVLRYGDLLYRKSKKTNDWMPWSELKGLPIATAMSHGSRIIIQLPKSAMAAEKKGIFSKLKNTLRPKDESSHDHGFWTWLLCGDENGSLEMVVTPETTNGSEAAKKGYLLFKRTAATHSLGYYTDEIKDEESPSSPAGGKKKKVKQLRRITANYTDQNNQRGTMKKLKDIIEIKEKLGLNTRNSKLLGSKEEVMLKHRHWGLNVSMSGFGKKLPVFLPYKEAKKARKKGPKKGSKVSYTTVEPTGEHSHIYLYYMSPGPKRYGGIMIGVEGSEPGKKDQSGEHHGITAGSPFIGVTDGMKWNKIKDMGMEEYPDKYDSLFIDLSSGWEFLKDKVNEWRDEMVFETIYIKPAQEAEEEAQFKEQQYIEDEDE</sequence>
<accession>D2VHZ1</accession>
<evidence type="ECO:0000313" key="3">
    <source>
        <dbReference type="EMBL" id="EFC43423.1"/>
    </source>
</evidence>